<dbReference type="EMBL" id="JAUTXU010000216">
    <property type="protein sequence ID" value="KAK3698036.1"/>
    <property type="molecule type" value="Genomic_DNA"/>
</dbReference>
<dbReference type="Proteomes" id="UP001281147">
    <property type="component" value="Unassembled WGS sequence"/>
</dbReference>
<keyword evidence="1" id="KW-0456">Lyase</keyword>
<evidence type="ECO:0000313" key="1">
    <source>
        <dbReference type="EMBL" id="KAK3698036.1"/>
    </source>
</evidence>
<comment type="caution">
    <text evidence="1">The sequence shown here is derived from an EMBL/GenBank/DDBJ whole genome shotgun (WGS) entry which is preliminary data.</text>
</comment>
<accession>A0ACC3MKT6</accession>
<evidence type="ECO:0000313" key="2">
    <source>
        <dbReference type="Proteomes" id="UP001281147"/>
    </source>
</evidence>
<keyword evidence="2" id="KW-1185">Reference proteome</keyword>
<reference evidence="1" key="1">
    <citation type="submission" date="2023-07" db="EMBL/GenBank/DDBJ databases">
        <title>Black Yeasts Isolated from many extreme environments.</title>
        <authorList>
            <person name="Coleine C."/>
            <person name="Stajich J.E."/>
            <person name="Selbmann L."/>
        </authorList>
    </citation>
    <scope>NUCLEOTIDE SEQUENCE</scope>
    <source>
        <strain evidence="1">CCFEE 5714</strain>
    </source>
</reference>
<name>A0ACC3MKT6_9PEZI</name>
<sequence>MYTSGVRTPNEQKPLRRSDEADELLTAVKGLVVNFIRQADQDATHKAESRHQQQPETDPPCNTLLDHQSPKKLQRLLNFSLPEYGRGRDGLVSMAQSIMKYSVNTWNQGFLDKLYASPTPVGLAADMLLASLNTNVHIYQVSPALTVIERDTCRAMASMMGLDGPWAGGVSQSGGSAANQTSMVIARNNLFPETKEEGYGGRRFVLFTSEHGHYSVEKAAQMFGFGSKAVRSVPVDEQGRMRADALDAAVEQAKRNGETPFYVNATAGTTVYGSFDPLDEIADICQKHNLWMHVDGSWGASIIFSEKQKHKLKGIERADTIAICPHKMMNVALTCSLLLGKDLRQFHKAMTLPAGYLFHSNSKKDEATGTEHTNGEAPLNEYWDLGDLTPQCGRRGDSLKLALSWIYYGTSGYAAYIDHAFDMASCLASLVSSNPKFSLLSNNPPPCLQICFYFNKQSGPCAESRNSRITEQIKDDLLPRGFMIDYAPGEDGKFFRVVVNGQTRKETVEALVNAIEVIGAGITS</sequence>
<protein>
    <submittedName>
        <fullName evidence="1">Glutamate decarboxylase 2</fullName>
        <ecNumber evidence="1">4.1.1.15</ecNumber>
    </submittedName>
</protein>
<proteinExistence type="predicted"/>
<dbReference type="EC" id="4.1.1.15" evidence="1"/>
<organism evidence="1 2">
    <name type="scientific">Vermiconidia calcicola</name>
    <dbReference type="NCBI Taxonomy" id="1690605"/>
    <lineage>
        <taxon>Eukaryota</taxon>
        <taxon>Fungi</taxon>
        <taxon>Dikarya</taxon>
        <taxon>Ascomycota</taxon>
        <taxon>Pezizomycotina</taxon>
        <taxon>Dothideomycetes</taxon>
        <taxon>Dothideomycetidae</taxon>
        <taxon>Mycosphaerellales</taxon>
        <taxon>Extremaceae</taxon>
        <taxon>Vermiconidia</taxon>
    </lineage>
</organism>
<gene>
    <name evidence="1" type="primary">GAD2_3</name>
    <name evidence="1" type="ORF">LTR37_017152</name>
</gene>